<evidence type="ECO:0000256" key="3">
    <source>
        <dbReference type="ARBA" id="ARBA00009164"/>
    </source>
</evidence>
<evidence type="ECO:0000256" key="4">
    <source>
        <dbReference type="ARBA" id="ARBA00013100"/>
    </source>
</evidence>
<keyword evidence="7" id="KW-0783">Tetrahydrobiopterin biosynthesis</keyword>
<evidence type="ECO:0000256" key="7">
    <source>
        <dbReference type="ARBA" id="ARBA00023007"/>
    </source>
</evidence>
<dbReference type="GO" id="GO:0006729">
    <property type="term" value="P:tetrahydrobiopterin biosynthetic process"/>
    <property type="evidence" value="ECO:0007669"/>
    <property type="project" value="UniProtKB-UniPathway"/>
</dbReference>
<accession>A0A0B7MZL4</accession>
<evidence type="ECO:0000313" key="9">
    <source>
        <dbReference type="EMBL" id="CEP11456.1"/>
    </source>
</evidence>
<dbReference type="GO" id="GO:0005739">
    <property type="term" value="C:mitochondrion"/>
    <property type="evidence" value="ECO:0007669"/>
    <property type="project" value="TreeGrafter"/>
</dbReference>
<keyword evidence="5" id="KW-0479">Metal-binding</keyword>
<keyword evidence="8" id="KW-0456">Lyase</keyword>
<dbReference type="EC" id="4.2.3.12" evidence="4"/>
<dbReference type="SUPFAM" id="SSF55620">
    <property type="entry name" value="Tetrahydrobiopterin biosynthesis enzymes-like"/>
    <property type="match status" value="1"/>
</dbReference>
<name>A0A0B7MZL4_9FUNG</name>
<comment type="cofactor">
    <cofactor evidence="1">
        <name>Zn(2+)</name>
        <dbReference type="ChEBI" id="CHEBI:29105"/>
    </cofactor>
</comment>
<dbReference type="EMBL" id="LN726131">
    <property type="protein sequence ID" value="CEP11456.1"/>
    <property type="molecule type" value="Genomic_DNA"/>
</dbReference>
<dbReference type="Pfam" id="PF01242">
    <property type="entry name" value="PTPS"/>
    <property type="match status" value="1"/>
</dbReference>
<dbReference type="FunFam" id="3.30.479.10:FF:000003">
    <property type="entry name" value="6-pyruvoyl tetrahydrobiopterin synthase"/>
    <property type="match status" value="1"/>
</dbReference>
<dbReference type="UniPathway" id="UPA00849">
    <property type="reaction ID" value="UER00819"/>
</dbReference>
<evidence type="ECO:0000256" key="8">
    <source>
        <dbReference type="ARBA" id="ARBA00023239"/>
    </source>
</evidence>
<dbReference type="InterPro" id="IPR038418">
    <property type="entry name" value="6-PTP_synth/QueD_sf"/>
</dbReference>
<keyword evidence="10" id="KW-1185">Reference proteome</keyword>
<dbReference type="PANTHER" id="PTHR12589:SF7">
    <property type="entry name" value="6-PYRUVOYL TETRAHYDROBIOPTERIN SYNTHASE"/>
    <property type="match status" value="1"/>
</dbReference>
<dbReference type="InterPro" id="IPR007115">
    <property type="entry name" value="6-PTP_synth/QueD"/>
</dbReference>
<evidence type="ECO:0000256" key="1">
    <source>
        <dbReference type="ARBA" id="ARBA00001947"/>
    </source>
</evidence>
<evidence type="ECO:0000313" key="10">
    <source>
        <dbReference type="Proteomes" id="UP000054107"/>
    </source>
</evidence>
<gene>
    <name evidence="9" type="primary">PARPA_05292.1 scaffold 16736</name>
</gene>
<dbReference type="Proteomes" id="UP000054107">
    <property type="component" value="Unassembled WGS sequence"/>
</dbReference>
<protein>
    <recommendedName>
        <fullName evidence="4">6-pyruvoyltetrahydropterin synthase</fullName>
        <ecNumber evidence="4">4.2.3.12</ecNumber>
    </recommendedName>
</protein>
<comment type="similarity">
    <text evidence="3">Belongs to the PTPS family.</text>
</comment>
<organism evidence="9 10">
    <name type="scientific">Parasitella parasitica</name>
    <dbReference type="NCBI Taxonomy" id="35722"/>
    <lineage>
        <taxon>Eukaryota</taxon>
        <taxon>Fungi</taxon>
        <taxon>Fungi incertae sedis</taxon>
        <taxon>Mucoromycota</taxon>
        <taxon>Mucoromycotina</taxon>
        <taxon>Mucoromycetes</taxon>
        <taxon>Mucorales</taxon>
        <taxon>Mucorineae</taxon>
        <taxon>Mucoraceae</taxon>
        <taxon>Parasitella</taxon>
    </lineage>
</organism>
<dbReference type="GO" id="GO:0003874">
    <property type="term" value="F:6-pyruvoyltetrahydropterin synthase activity"/>
    <property type="evidence" value="ECO:0007669"/>
    <property type="project" value="UniProtKB-EC"/>
</dbReference>
<dbReference type="AlphaFoldDB" id="A0A0B7MZL4"/>
<proteinExistence type="inferred from homology"/>
<dbReference type="PANTHER" id="PTHR12589">
    <property type="entry name" value="PYRUVOYL TETRAHYDROBIOPTERIN SYNTHASE"/>
    <property type="match status" value="1"/>
</dbReference>
<dbReference type="OrthoDB" id="14045at2759"/>
<evidence type="ECO:0000256" key="5">
    <source>
        <dbReference type="ARBA" id="ARBA00022723"/>
    </source>
</evidence>
<dbReference type="Gene3D" id="3.30.479.10">
    <property type="entry name" value="6-pyruvoyl tetrahydropterin synthase/QueD"/>
    <property type="match status" value="1"/>
</dbReference>
<reference evidence="9 10" key="1">
    <citation type="submission" date="2014-09" db="EMBL/GenBank/DDBJ databases">
        <authorList>
            <person name="Ellenberger Sabrina"/>
        </authorList>
    </citation>
    <scope>NUCLEOTIDE SEQUENCE [LARGE SCALE GENOMIC DNA]</scope>
    <source>
        <strain evidence="9 10">CBS 412.66</strain>
    </source>
</reference>
<evidence type="ECO:0000256" key="2">
    <source>
        <dbReference type="ARBA" id="ARBA00005126"/>
    </source>
</evidence>
<keyword evidence="6" id="KW-0862">Zinc</keyword>
<sequence length="224" mass="25900">MPPITYITRSETFSAAHRLHSPKLSDQDNQLLYGKCNHPNFHGHNYRVEITLKGEVDPLTGMVMNLVDLKECIKLAVMDPLDHRNLDLDVEFFKNKASTTENLAVFIWWNFQYHFLKNESWRSSSARLHKVKIYETEHNIVEYMGEGELDETEGQVDVALIKLMGVGIKHEGSEGNKKSLWSLDLLHVIKPTLKKVIDLWRLFAFERSILSVELHELSMSPIDI</sequence>
<dbReference type="STRING" id="35722.A0A0B7MZL4"/>
<comment type="pathway">
    <text evidence="2">Cofactor biosynthesis; tetrahydrobiopterin biosynthesis; tetrahydrobiopterin from 7,8-dihydroneopterin triphosphate: step 1/3.</text>
</comment>
<dbReference type="GO" id="GO:0046872">
    <property type="term" value="F:metal ion binding"/>
    <property type="evidence" value="ECO:0007669"/>
    <property type="project" value="UniProtKB-KW"/>
</dbReference>
<evidence type="ECO:0000256" key="6">
    <source>
        <dbReference type="ARBA" id="ARBA00022833"/>
    </source>
</evidence>